<name>A0A7W7RZG4_9ACTN</name>
<dbReference type="Proteomes" id="UP000534286">
    <property type="component" value="Unassembled WGS sequence"/>
</dbReference>
<gene>
    <name evidence="2" type="ORF">FHR32_005450</name>
</gene>
<feature type="compositionally biased region" description="Basic and acidic residues" evidence="1">
    <location>
        <begin position="46"/>
        <end position="56"/>
    </location>
</feature>
<comment type="caution">
    <text evidence="2">The sequence shown here is derived from an EMBL/GenBank/DDBJ whole genome shotgun (WGS) entry which is preliminary data.</text>
</comment>
<feature type="region of interest" description="Disordered" evidence="1">
    <location>
        <begin position="46"/>
        <end position="86"/>
    </location>
</feature>
<dbReference type="AlphaFoldDB" id="A0A7W7RZG4"/>
<reference evidence="2 3" key="1">
    <citation type="submission" date="2020-08" db="EMBL/GenBank/DDBJ databases">
        <title>Sequencing the genomes of 1000 actinobacteria strains.</title>
        <authorList>
            <person name="Klenk H.-P."/>
        </authorList>
    </citation>
    <scope>NUCLEOTIDE SEQUENCE [LARGE SCALE GENOMIC DNA]</scope>
    <source>
        <strain evidence="2 3">DSM 43023</strain>
    </source>
</reference>
<dbReference type="EMBL" id="JACHJU010000002">
    <property type="protein sequence ID" value="MBB4941073.1"/>
    <property type="molecule type" value="Genomic_DNA"/>
</dbReference>
<protein>
    <submittedName>
        <fullName evidence="2">Uncharacterized protein</fullName>
    </submittedName>
</protein>
<sequence>MTGYDVYREAGATDVKAGSPSSASFALTGLAADTSFTYYVVVRKRPADHPALERRPHPDRRRRHREERELERQPGERGVHDVRLRG</sequence>
<accession>A0A7W7RZG4</accession>
<keyword evidence="3" id="KW-1185">Reference proteome</keyword>
<organism evidence="2 3">
    <name type="scientific">Streptosporangium album</name>
    <dbReference type="NCBI Taxonomy" id="47479"/>
    <lineage>
        <taxon>Bacteria</taxon>
        <taxon>Bacillati</taxon>
        <taxon>Actinomycetota</taxon>
        <taxon>Actinomycetes</taxon>
        <taxon>Streptosporangiales</taxon>
        <taxon>Streptosporangiaceae</taxon>
        <taxon>Streptosporangium</taxon>
    </lineage>
</organism>
<evidence type="ECO:0000256" key="1">
    <source>
        <dbReference type="SAM" id="MobiDB-lite"/>
    </source>
</evidence>
<feature type="compositionally biased region" description="Basic and acidic residues" evidence="1">
    <location>
        <begin position="66"/>
        <end position="86"/>
    </location>
</feature>
<evidence type="ECO:0000313" key="2">
    <source>
        <dbReference type="EMBL" id="MBB4941073.1"/>
    </source>
</evidence>
<evidence type="ECO:0000313" key="3">
    <source>
        <dbReference type="Proteomes" id="UP000534286"/>
    </source>
</evidence>
<proteinExistence type="predicted"/>